<name>A0ABX8RAE9_9CLOT</name>
<dbReference type="Proteomes" id="UP000886818">
    <property type="component" value="Chromosome"/>
</dbReference>
<reference evidence="2" key="1">
    <citation type="submission" date="2021-07" db="EMBL/GenBank/DDBJ databases">
        <title>Complete genome sequence of Crassaminicella sp. 143-21, isolated from a deep-sea hydrothermal vent.</title>
        <authorList>
            <person name="Li X."/>
        </authorList>
    </citation>
    <scope>NUCLEOTIDE SEQUENCE</scope>
    <source>
        <strain evidence="2">143-21</strain>
    </source>
</reference>
<keyword evidence="1" id="KW-0812">Transmembrane</keyword>
<keyword evidence="1" id="KW-1133">Transmembrane helix</keyword>
<feature type="transmembrane region" description="Helical" evidence="1">
    <location>
        <begin position="12"/>
        <end position="30"/>
    </location>
</feature>
<gene>
    <name evidence="2" type="ORF">KVH43_07505</name>
</gene>
<dbReference type="EMBL" id="CP078093">
    <property type="protein sequence ID" value="QXM05242.1"/>
    <property type="molecule type" value="Genomic_DNA"/>
</dbReference>
<accession>A0ABX8RAE9</accession>
<dbReference type="InterPro" id="IPR006837">
    <property type="entry name" value="Divergent_DAC"/>
</dbReference>
<dbReference type="RefSeq" id="WP_218281942.1">
    <property type="nucleotide sequence ID" value="NZ_CP078093.1"/>
</dbReference>
<sequence length="268" mass="29875">MFIVVTKKRLYKVIIALLIVCLLMICIFIKCRKNTKTNGEPVGYVVLVIDDLGYHGDGMEELLKLDIPITAAVMPFSPFTKSDAEAVHKAGIEVIMHVPMEPVVGKKEWLGPKGITCDLSDEEIKLRIKEGLDEIKYAVGMNNHMGSKATQDKRVMKAILEIAKENNLFFLDSKTNPNSIVADVANELDVICFERDVFLDNIKNQRAIEKQLKKLGNIALEKGYAIGIGHVGAEGGKVTINAIKNMYPILEKEGIKFVNLSKLKRNLH</sequence>
<keyword evidence="3" id="KW-1185">Reference proteome</keyword>
<dbReference type="Pfam" id="PF04748">
    <property type="entry name" value="Polysacc_deac_2"/>
    <property type="match status" value="1"/>
</dbReference>
<evidence type="ECO:0000313" key="2">
    <source>
        <dbReference type="EMBL" id="QXM05242.1"/>
    </source>
</evidence>
<protein>
    <submittedName>
        <fullName evidence="2">Divergent polysaccharide deacetylase family protein</fullName>
    </submittedName>
</protein>
<dbReference type="PANTHER" id="PTHR30105:SF2">
    <property type="entry name" value="DIVERGENT POLYSACCHARIDE DEACETYLASE SUPERFAMILY"/>
    <property type="match status" value="1"/>
</dbReference>
<proteinExistence type="predicted"/>
<keyword evidence="1" id="KW-0472">Membrane</keyword>
<dbReference type="PANTHER" id="PTHR30105">
    <property type="entry name" value="UNCHARACTERIZED YIBQ-RELATED"/>
    <property type="match status" value="1"/>
</dbReference>
<evidence type="ECO:0000256" key="1">
    <source>
        <dbReference type="SAM" id="Phobius"/>
    </source>
</evidence>
<dbReference type="CDD" id="cd10936">
    <property type="entry name" value="CE4_DAC2"/>
    <property type="match status" value="1"/>
</dbReference>
<organism evidence="2 3">
    <name type="scientific">Crassaminicella indica</name>
    <dbReference type="NCBI Taxonomy" id="2855394"/>
    <lineage>
        <taxon>Bacteria</taxon>
        <taxon>Bacillati</taxon>
        <taxon>Bacillota</taxon>
        <taxon>Clostridia</taxon>
        <taxon>Eubacteriales</taxon>
        <taxon>Clostridiaceae</taxon>
        <taxon>Crassaminicella</taxon>
    </lineage>
</organism>
<evidence type="ECO:0000313" key="3">
    <source>
        <dbReference type="Proteomes" id="UP000886818"/>
    </source>
</evidence>